<sequence>MPTFRTLKAGIGHDAAAHEKVAYSQNGDRRSREHAVMVEAYQFTPNAQEVPQMLLLMDSFNSPVIKQGFDELFCLLLSRAGT</sequence>
<dbReference type="AlphaFoldDB" id="A0A8T1MEK1"/>
<evidence type="ECO:0000313" key="2">
    <source>
        <dbReference type="Proteomes" id="UP000286415"/>
    </source>
</evidence>
<dbReference type="Proteomes" id="UP000286415">
    <property type="component" value="Unassembled WGS sequence"/>
</dbReference>
<keyword evidence="2" id="KW-1185">Reference proteome</keyword>
<dbReference type="EMBL" id="NIRI02000042">
    <property type="protein sequence ID" value="KAG5447266.1"/>
    <property type="molecule type" value="Genomic_DNA"/>
</dbReference>
<protein>
    <submittedName>
        <fullName evidence="1">Uncharacterized protein</fullName>
    </submittedName>
</protein>
<name>A0A8T1MEK1_CLOSI</name>
<gene>
    <name evidence="1" type="ORF">CSKR_200456</name>
</gene>
<comment type="caution">
    <text evidence="1">The sequence shown here is derived from an EMBL/GenBank/DDBJ whole genome shotgun (WGS) entry which is preliminary data.</text>
</comment>
<accession>A0A8T1MEK1</accession>
<organism evidence="1 2">
    <name type="scientific">Clonorchis sinensis</name>
    <name type="common">Chinese liver fluke</name>
    <dbReference type="NCBI Taxonomy" id="79923"/>
    <lineage>
        <taxon>Eukaryota</taxon>
        <taxon>Metazoa</taxon>
        <taxon>Spiralia</taxon>
        <taxon>Lophotrochozoa</taxon>
        <taxon>Platyhelminthes</taxon>
        <taxon>Trematoda</taxon>
        <taxon>Digenea</taxon>
        <taxon>Opisthorchiida</taxon>
        <taxon>Opisthorchiata</taxon>
        <taxon>Opisthorchiidae</taxon>
        <taxon>Clonorchis</taxon>
    </lineage>
</organism>
<reference evidence="1 2" key="1">
    <citation type="journal article" date="2018" name="Biotechnol. Adv.">
        <title>Improved genomic resources and new bioinformatic workflow for the carcinogenic parasite Clonorchis sinensis: Biotechnological implications.</title>
        <authorList>
            <person name="Wang D."/>
            <person name="Korhonen P.K."/>
            <person name="Gasser R.B."/>
            <person name="Young N.D."/>
        </authorList>
    </citation>
    <scope>NUCLEOTIDE SEQUENCE [LARGE SCALE GENOMIC DNA]</scope>
    <source>
        <strain evidence="1">Cs-k2</strain>
    </source>
</reference>
<evidence type="ECO:0000313" key="1">
    <source>
        <dbReference type="EMBL" id="KAG5447266.1"/>
    </source>
</evidence>
<reference evidence="1 2" key="2">
    <citation type="journal article" date="2021" name="Genomics">
        <title>High-quality reference genome for Clonorchis sinensis.</title>
        <authorList>
            <person name="Young N.D."/>
            <person name="Stroehlein A.J."/>
            <person name="Kinkar L."/>
            <person name="Wang T."/>
            <person name="Sohn W.M."/>
            <person name="Chang B.C.H."/>
            <person name="Kaur P."/>
            <person name="Weisz D."/>
            <person name="Dudchenko O."/>
            <person name="Aiden E.L."/>
            <person name="Korhonen P.K."/>
            <person name="Gasser R.B."/>
        </authorList>
    </citation>
    <scope>NUCLEOTIDE SEQUENCE [LARGE SCALE GENOMIC DNA]</scope>
    <source>
        <strain evidence="1">Cs-k2</strain>
    </source>
</reference>
<proteinExistence type="predicted"/>